<gene>
    <name evidence="2" type="ORF">BSTEL_2032</name>
</gene>
<dbReference type="OrthoDB" id="3240470at2"/>
<proteinExistence type="predicted"/>
<feature type="transmembrane region" description="Helical" evidence="1">
    <location>
        <begin position="150"/>
        <end position="173"/>
    </location>
</feature>
<dbReference type="Pfam" id="PF11188">
    <property type="entry name" value="DUF2975"/>
    <property type="match status" value="1"/>
</dbReference>
<feature type="transmembrane region" description="Helical" evidence="1">
    <location>
        <begin position="70"/>
        <end position="90"/>
    </location>
</feature>
<evidence type="ECO:0008006" key="4">
    <source>
        <dbReference type="Google" id="ProtNLM"/>
    </source>
</evidence>
<keyword evidence="3" id="KW-1185">Reference proteome</keyword>
<sequence>MAGVDRSDGSDVPDVRLWKEYHPTAIAVLKAMIVLFELICLWGQCVVVVLSGDITAMYPELAPARWPYAVAGLLGILCFEVALIPLWRLLTLVKRRDVFSGKAVRWTDAIVACATAEGALVLFVLLYGSLAHAEYYDSARGASADVAMGAVAMSVACVVALLLIAAFILLMLVMRSLLNAAIAQRDELEAVI</sequence>
<feature type="transmembrane region" description="Helical" evidence="1">
    <location>
        <begin position="110"/>
        <end position="130"/>
    </location>
</feature>
<reference evidence="2 3" key="1">
    <citation type="submission" date="2014-03" db="EMBL/GenBank/DDBJ databases">
        <title>Genomics of Bifidobacteria.</title>
        <authorList>
            <person name="Ventura M."/>
            <person name="Milani C."/>
            <person name="Lugli G.A."/>
        </authorList>
    </citation>
    <scope>NUCLEOTIDE SEQUENCE [LARGE SCALE GENOMIC DNA]</scope>
    <source>
        <strain evidence="2 3">DSM 23968</strain>
    </source>
</reference>
<dbReference type="eggNOG" id="ENOG5033PAY">
    <property type="taxonomic scope" value="Bacteria"/>
</dbReference>
<dbReference type="EMBL" id="JGZP01000031">
    <property type="protein sequence ID" value="KFI92088.1"/>
    <property type="molecule type" value="Genomic_DNA"/>
</dbReference>
<feature type="transmembrane region" description="Helical" evidence="1">
    <location>
        <begin position="26"/>
        <end position="50"/>
    </location>
</feature>
<dbReference type="RefSeq" id="WP_051923091.1">
    <property type="nucleotide sequence ID" value="NZ_JGZP01000031.1"/>
</dbReference>
<organism evidence="2 3">
    <name type="scientific">Bifidobacterium stellenboschense</name>
    <dbReference type="NCBI Taxonomy" id="762211"/>
    <lineage>
        <taxon>Bacteria</taxon>
        <taxon>Bacillati</taxon>
        <taxon>Actinomycetota</taxon>
        <taxon>Actinomycetes</taxon>
        <taxon>Bifidobacteriales</taxon>
        <taxon>Bifidobacteriaceae</taxon>
        <taxon>Bifidobacterium</taxon>
    </lineage>
</organism>
<keyword evidence="1" id="KW-0812">Transmembrane</keyword>
<dbReference type="Proteomes" id="UP000029004">
    <property type="component" value="Unassembled WGS sequence"/>
</dbReference>
<evidence type="ECO:0000256" key="1">
    <source>
        <dbReference type="SAM" id="Phobius"/>
    </source>
</evidence>
<comment type="caution">
    <text evidence="2">The sequence shown here is derived from an EMBL/GenBank/DDBJ whole genome shotgun (WGS) entry which is preliminary data.</text>
</comment>
<name>A0A087D988_9BIFI</name>
<keyword evidence="1" id="KW-1133">Transmembrane helix</keyword>
<protein>
    <recommendedName>
        <fullName evidence="4">DUF2975 domain-containing protein</fullName>
    </recommendedName>
</protein>
<evidence type="ECO:0000313" key="3">
    <source>
        <dbReference type="Proteomes" id="UP000029004"/>
    </source>
</evidence>
<evidence type="ECO:0000313" key="2">
    <source>
        <dbReference type="EMBL" id="KFI92088.1"/>
    </source>
</evidence>
<dbReference type="AlphaFoldDB" id="A0A087D988"/>
<keyword evidence="1" id="KW-0472">Membrane</keyword>
<dbReference type="STRING" id="762211.BSTEL_2032"/>
<dbReference type="InterPro" id="IPR021354">
    <property type="entry name" value="DUF2975"/>
</dbReference>
<accession>A0A087D988</accession>